<evidence type="ECO:0000313" key="1">
    <source>
        <dbReference type="EMBL" id="OAY56571.1"/>
    </source>
</evidence>
<accession>A0A2C9WAP1</accession>
<dbReference type="AlphaFoldDB" id="A0A2C9WAP1"/>
<gene>
    <name evidence="1" type="ORF">MANES_02G027700</name>
</gene>
<dbReference type="EMBL" id="CM004388">
    <property type="protein sequence ID" value="OAY56571.1"/>
    <property type="molecule type" value="Genomic_DNA"/>
</dbReference>
<organism evidence="1">
    <name type="scientific">Manihot esculenta</name>
    <name type="common">Cassava</name>
    <name type="synonym">Jatropha manihot</name>
    <dbReference type="NCBI Taxonomy" id="3983"/>
    <lineage>
        <taxon>Eukaryota</taxon>
        <taxon>Viridiplantae</taxon>
        <taxon>Streptophyta</taxon>
        <taxon>Embryophyta</taxon>
        <taxon>Tracheophyta</taxon>
        <taxon>Spermatophyta</taxon>
        <taxon>Magnoliopsida</taxon>
        <taxon>eudicotyledons</taxon>
        <taxon>Gunneridae</taxon>
        <taxon>Pentapetalae</taxon>
        <taxon>rosids</taxon>
        <taxon>fabids</taxon>
        <taxon>Malpighiales</taxon>
        <taxon>Euphorbiaceae</taxon>
        <taxon>Crotonoideae</taxon>
        <taxon>Manihoteae</taxon>
        <taxon>Manihot</taxon>
    </lineage>
</organism>
<proteinExistence type="predicted"/>
<reference evidence="1" key="1">
    <citation type="submission" date="2016-02" db="EMBL/GenBank/DDBJ databases">
        <title>WGS assembly of Manihot esculenta.</title>
        <authorList>
            <person name="Bredeson J.V."/>
            <person name="Prochnik S.E."/>
            <person name="Lyons J.B."/>
            <person name="Schmutz J."/>
            <person name="Grimwood J."/>
            <person name="Vrebalov J."/>
            <person name="Bart R.S."/>
            <person name="Amuge T."/>
            <person name="Ferguson M.E."/>
            <person name="Green R."/>
            <person name="Putnam N."/>
            <person name="Stites J."/>
            <person name="Rounsley S."/>
            <person name="Rokhsar D.S."/>
        </authorList>
    </citation>
    <scope>NUCLEOTIDE SEQUENCE [LARGE SCALE GENOMIC DNA]</scope>
    <source>
        <tissue evidence="1">Leaf</tissue>
    </source>
</reference>
<protein>
    <submittedName>
        <fullName evidence="1">Uncharacterized protein</fullName>
    </submittedName>
</protein>
<name>A0A2C9WAP1_MANES</name>
<sequence>MNITVSSSLQKKVMPMKYGDTRIHRLTINKDICIGPKKQLITSTGTNQPGRQYPLFQTLRDTKTMEYNGPIIKISQVLAKSGRLRKAFISWTPTGLYR</sequence>